<dbReference type="PROSITE" id="PS50893">
    <property type="entry name" value="ABC_TRANSPORTER_2"/>
    <property type="match status" value="1"/>
</dbReference>
<evidence type="ECO:0000313" key="6">
    <source>
        <dbReference type="Proteomes" id="UP001239909"/>
    </source>
</evidence>
<dbReference type="SUPFAM" id="SSF52540">
    <property type="entry name" value="P-loop containing nucleoside triphosphate hydrolases"/>
    <property type="match status" value="1"/>
</dbReference>
<dbReference type="InterPro" id="IPR027417">
    <property type="entry name" value="P-loop_NTPase"/>
</dbReference>
<feature type="domain" description="ABC transporter" evidence="4">
    <location>
        <begin position="5"/>
        <end position="235"/>
    </location>
</feature>
<dbReference type="InterPro" id="IPR050093">
    <property type="entry name" value="ABC_SmlMolc_Importer"/>
</dbReference>
<dbReference type="EMBL" id="BSYI01000052">
    <property type="protein sequence ID" value="GMG85131.1"/>
    <property type="molecule type" value="Genomic_DNA"/>
</dbReference>
<dbReference type="PANTHER" id="PTHR42781">
    <property type="entry name" value="SPERMIDINE/PUTRESCINE IMPORT ATP-BINDING PROTEIN POTA"/>
    <property type="match status" value="1"/>
</dbReference>
<organism evidence="5 6">
    <name type="scientific">Paralimibaculum aggregatum</name>
    <dbReference type="NCBI Taxonomy" id="3036245"/>
    <lineage>
        <taxon>Bacteria</taxon>
        <taxon>Pseudomonadati</taxon>
        <taxon>Pseudomonadota</taxon>
        <taxon>Alphaproteobacteria</taxon>
        <taxon>Rhodobacterales</taxon>
        <taxon>Paracoccaceae</taxon>
        <taxon>Paralimibaculum</taxon>
    </lineage>
</organism>
<dbReference type="RefSeq" id="WP_285674391.1">
    <property type="nucleotide sequence ID" value="NZ_BSYI01000052.1"/>
</dbReference>
<dbReference type="InterPro" id="IPR003439">
    <property type="entry name" value="ABC_transporter-like_ATP-bd"/>
</dbReference>
<keyword evidence="6" id="KW-1185">Reference proteome</keyword>
<dbReference type="InterPro" id="IPR008995">
    <property type="entry name" value="Mo/tungstate-bd_C_term_dom"/>
</dbReference>
<dbReference type="Gene3D" id="3.40.50.300">
    <property type="entry name" value="P-loop containing nucleotide triphosphate hydrolases"/>
    <property type="match status" value="1"/>
</dbReference>
<dbReference type="Pfam" id="PF00005">
    <property type="entry name" value="ABC_tran"/>
    <property type="match status" value="1"/>
</dbReference>
<dbReference type="Pfam" id="PF08402">
    <property type="entry name" value="TOBE_2"/>
    <property type="match status" value="1"/>
</dbReference>
<evidence type="ECO:0000259" key="4">
    <source>
        <dbReference type="PROSITE" id="PS50893"/>
    </source>
</evidence>
<keyword evidence="1" id="KW-0813">Transport</keyword>
<comment type="caution">
    <text evidence="5">The sequence shown here is derived from an EMBL/GenBank/DDBJ whole genome shotgun (WGS) entry which is preliminary data.</text>
</comment>
<dbReference type="GO" id="GO:0005524">
    <property type="term" value="F:ATP binding"/>
    <property type="evidence" value="ECO:0007669"/>
    <property type="project" value="UniProtKB-KW"/>
</dbReference>
<dbReference type="InterPro" id="IPR003593">
    <property type="entry name" value="AAA+_ATPase"/>
</dbReference>
<reference evidence="5 6" key="1">
    <citation type="submission" date="2023-04" db="EMBL/GenBank/DDBJ databases">
        <title>Marinoamorphus aggregata gen. nov., sp. Nov., isolate from tissue of brittle star Ophioplocus japonicus.</title>
        <authorList>
            <person name="Kawano K."/>
            <person name="Sawayama S."/>
            <person name="Nakagawa S."/>
        </authorList>
    </citation>
    <scope>NUCLEOTIDE SEQUENCE [LARGE SCALE GENOMIC DNA]</scope>
    <source>
        <strain evidence="5 6">NKW23</strain>
    </source>
</reference>
<dbReference type="PANTHER" id="PTHR42781:SF4">
    <property type="entry name" value="SPERMIDINE_PUTRESCINE IMPORT ATP-BINDING PROTEIN POTA"/>
    <property type="match status" value="1"/>
</dbReference>
<accession>A0ABQ6LST2</accession>
<evidence type="ECO:0000313" key="5">
    <source>
        <dbReference type="EMBL" id="GMG85131.1"/>
    </source>
</evidence>
<keyword evidence="2" id="KW-0547">Nucleotide-binding</keyword>
<evidence type="ECO:0000256" key="1">
    <source>
        <dbReference type="ARBA" id="ARBA00022448"/>
    </source>
</evidence>
<dbReference type="SMART" id="SM00382">
    <property type="entry name" value="AAA"/>
    <property type="match status" value="1"/>
</dbReference>
<dbReference type="Proteomes" id="UP001239909">
    <property type="component" value="Unassembled WGS sequence"/>
</dbReference>
<evidence type="ECO:0000256" key="3">
    <source>
        <dbReference type="ARBA" id="ARBA00022840"/>
    </source>
</evidence>
<sequence>MAEMVRLDGITKAYGETVALHPTDLSIREGEFVTLLGPSGSGKTTLLNLIAGSTAPSAGEIWLKGRDVTQVPANRRELGMVFQNYALFPHMTVAQNVAFPLTLRRRPRAEIRREVMRALELVHLPHVAKRKPRELSGGQQQRIAIARSLVYNPSLILMDEPLGALDRKLREALQFEIKKLHEELRMTVLYVTHDQEEALTMSNRICLMNEGRMEQVAPPQEMYFRPATEFAAGFLGVSNIIRVAVEGRGAIRVGERFALSGVPGLTAAPGEVVPVMIRPEAIRLAAGSAAENVLEAEVEDVVFLGGVTNLVVRTGQGERFTVRQLTRRSDAGWQGGMPVSLSFDASDVVPLNGAAPQ</sequence>
<protein>
    <submittedName>
        <fullName evidence="5">ABC transporter ATP-binding protein</fullName>
    </submittedName>
</protein>
<gene>
    <name evidence="5" type="ORF">LNKW23_43470</name>
</gene>
<keyword evidence="3 5" id="KW-0067">ATP-binding</keyword>
<evidence type="ECO:0000256" key="2">
    <source>
        <dbReference type="ARBA" id="ARBA00022741"/>
    </source>
</evidence>
<name>A0ABQ6LST2_9RHOB</name>
<dbReference type="SUPFAM" id="SSF50331">
    <property type="entry name" value="MOP-like"/>
    <property type="match status" value="1"/>
</dbReference>
<dbReference type="InterPro" id="IPR013611">
    <property type="entry name" value="Transp-assoc_OB_typ2"/>
</dbReference>
<proteinExistence type="predicted"/>
<dbReference type="PROSITE" id="PS00211">
    <property type="entry name" value="ABC_TRANSPORTER_1"/>
    <property type="match status" value="1"/>
</dbReference>
<dbReference type="InterPro" id="IPR017871">
    <property type="entry name" value="ABC_transporter-like_CS"/>
</dbReference>
<dbReference type="Gene3D" id="2.40.50.100">
    <property type="match status" value="1"/>
</dbReference>